<evidence type="ECO:0000313" key="1">
    <source>
        <dbReference type="EMBL" id="KAJ1184247.1"/>
    </source>
</evidence>
<comment type="caution">
    <text evidence="1">The sequence shown here is derived from an EMBL/GenBank/DDBJ whole genome shotgun (WGS) entry which is preliminary data.</text>
</comment>
<protein>
    <submittedName>
        <fullName evidence="1">Uncharacterized protein</fullName>
    </submittedName>
</protein>
<dbReference type="AlphaFoldDB" id="A0AAV7U9B9"/>
<accession>A0AAV7U9B9</accession>
<proteinExistence type="predicted"/>
<sequence length="130" mass="14594">MPEARQHHLQLALAHHMEKCTAMQIPCQRPPALFAAQPRLQAQAVKQRGSLIGSCSHQRRNCDPRDRALSAAEPRDIAGSWGKYQAAFRSPQDLLRTLRVLIPTLSLRLFLPRRITAKALKGAQFIQALL</sequence>
<evidence type="ECO:0000313" key="2">
    <source>
        <dbReference type="Proteomes" id="UP001066276"/>
    </source>
</evidence>
<dbReference type="Proteomes" id="UP001066276">
    <property type="component" value="Chromosome 3_1"/>
</dbReference>
<gene>
    <name evidence="1" type="ORF">NDU88_001055</name>
</gene>
<reference evidence="1" key="1">
    <citation type="journal article" date="2022" name="bioRxiv">
        <title>Sequencing and chromosome-scale assembly of the giantPleurodeles waltlgenome.</title>
        <authorList>
            <person name="Brown T."/>
            <person name="Elewa A."/>
            <person name="Iarovenko S."/>
            <person name="Subramanian E."/>
            <person name="Araus A.J."/>
            <person name="Petzold A."/>
            <person name="Susuki M."/>
            <person name="Suzuki K.-i.T."/>
            <person name="Hayashi T."/>
            <person name="Toyoda A."/>
            <person name="Oliveira C."/>
            <person name="Osipova E."/>
            <person name="Leigh N.D."/>
            <person name="Simon A."/>
            <person name="Yun M.H."/>
        </authorList>
    </citation>
    <scope>NUCLEOTIDE SEQUENCE</scope>
    <source>
        <strain evidence="1">20211129_DDA</strain>
        <tissue evidence="1">Liver</tissue>
    </source>
</reference>
<name>A0AAV7U9B9_PLEWA</name>
<keyword evidence="2" id="KW-1185">Reference proteome</keyword>
<organism evidence="1 2">
    <name type="scientific">Pleurodeles waltl</name>
    <name type="common">Iberian ribbed newt</name>
    <dbReference type="NCBI Taxonomy" id="8319"/>
    <lineage>
        <taxon>Eukaryota</taxon>
        <taxon>Metazoa</taxon>
        <taxon>Chordata</taxon>
        <taxon>Craniata</taxon>
        <taxon>Vertebrata</taxon>
        <taxon>Euteleostomi</taxon>
        <taxon>Amphibia</taxon>
        <taxon>Batrachia</taxon>
        <taxon>Caudata</taxon>
        <taxon>Salamandroidea</taxon>
        <taxon>Salamandridae</taxon>
        <taxon>Pleurodelinae</taxon>
        <taxon>Pleurodeles</taxon>
    </lineage>
</organism>
<dbReference type="EMBL" id="JANPWB010000005">
    <property type="protein sequence ID" value="KAJ1184247.1"/>
    <property type="molecule type" value="Genomic_DNA"/>
</dbReference>